<dbReference type="Proteomes" id="UP000011761">
    <property type="component" value="Unassembled WGS sequence"/>
</dbReference>
<gene>
    <name evidence="1" type="ORF">BAUCODRAFT_29255</name>
</gene>
<dbReference type="AlphaFoldDB" id="M2M1E6"/>
<name>M2M1E6_BAUPA</name>
<sequence>MWPDGTVDARDNVSEHAATGHCTVSSGTNGPGPLMPAINYCDICRSSAIDAKPWPNSAKSWVIAPKEQIADNQSDGSGIRQIHNGVCQLLLHYCTLVEAIGSALRAVRRSR</sequence>
<dbReference type="HOGENOM" id="CLU_2157895_0_0_1"/>
<keyword evidence="2" id="KW-1185">Reference proteome</keyword>
<dbReference type="KEGG" id="bcom:BAUCODRAFT_29255"/>
<organism evidence="1 2">
    <name type="scientific">Baudoinia panamericana (strain UAMH 10762)</name>
    <name type="common">Angels' share fungus</name>
    <name type="synonym">Baudoinia compniacensis (strain UAMH 10762)</name>
    <dbReference type="NCBI Taxonomy" id="717646"/>
    <lineage>
        <taxon>Eukaryota</taxon>
        <taxon>Fungi</taxon>
        <taxon>Dikarya</taxon>
        <taxon>Ascomycota</taxon>
        <taxon>Pezizomycotina</taxon>
        <taxon>Dothideomycetes</taxon>
        <taxon>Dothideomycetidae</taxon>
        <taxon>Mycosphaerellales</taxon>
        <taxon>Teratosphaeriaceae</taxon>
        <taxon>Baudoinia</taxon>
    </lineage>
</organism>
<evidence type="ECO:0000313" key="1">
    <source>
        <dbReference type="EMBL" id="EMD00873.1"/>
    </source>
</evidence>
<proteinExistence type="predicted"/>
<protein>
    <submittedName>
        <fullName evidence="1">Uncharacterized protein</fullName>
    </submittedName>
</protein>
<evidence type="ECO:0000313" key="2">
    <source>
        <dbReference type="Proteomes" id="UP000011761"/>
    </source>
</evidence>
<dbReference type="GeneID" id="19110891"/>
<reference evidence="1 2" key="1">
    <citation type="journal article" date="2012" name="PLoS Pathog.">
        <title>Diverse lifestyles and strategies of plant pathogenesis encoded in the genomes of eighteen Dothideomycetes fungi.</title>
        <authorList>
            <person name="Ohm R.A."/>
            <person name="Feau N."/>
            <person name="Henrissat B."/>
            <person name="Schoch C.L."/>
            <person name="Horwitz B.A."/>
            <person name="Barry K.W."/>
            <person name="Condon B.J."/>
            <person name="Copeland A.C."/>
            <person name="Dhillon B."/>
            <person name="Glaser F."/>
            <person name="Hesse C.N."/>
            <person name="Kosti I."/>
            <person name="LaButti K."/>
            <person name="Lindquist E.A."/>
            <person name="Lucas S."/>
            <person name="Salamov A.A."/>
            <person name="Bradshaw R.E."/>
            <person name="Ciuffetti L."/>
            <person name="Hamelin R.C."/>
            <person name="Kema G.H.J."/>
            <person name="Lawrence C."/>
            <person name="Scott J.A."/>
            <person name="Spatafora J.W."/>
            <person name="Turgeon B.G."/>
            <person name="de Wit P.J.G.M."/>
            <person name="Zhong S."/>
            <person name="Goodwin S.B."/>
            <person name="Grigoriev I.V."/>
        </authorList>
    </citation>
    <scope>NUCLEOTIDE SEQUENCE [LARGE SCALE GENOMIC DNA]</scope>
    <source>
        <strain evidence="1 2">UAMH 10762</strain>
    </source>
</reference>
<accession>M2M1E6</accession>
<dbReference type="EMBL" id="KB445550">
    <property type="protein sequence ID" value="EMD00873.1"/>
    <property type="molecule type" value="Genomic_DNA"/>
</dbReference>
<dbReference type="RefSeq" id="XP_007672057.1">
    <property type="nucleotide sequence ID" value="XM_007673867.1"/>
</dbReference>